<accession>A0AAD9J0X1</accession>
<proteinExistence type="predicted"/>
<name>A0AAD9J0X1_9ANNE</name>
<evidence type="ECO:0000313" key="3">
    <source>
        <dbReference type="Proteomes" id="UP001208570"/>
    </source>
</evidence>
<evidence type="ECO:0000256" key="1">
    <source>
        <dbReference type="SAM" id="MobiDB-lite"/>
    </source>
</evidence>
<comment type="caution">
    <text evidence="2">The sequence shown here is derived from an EMBL/GenBank/DDBJ whole genome shotgun (WGS) entry which is preliminary data.</text>
</comment>
<organism evidence="2 3">
    <name type="scientific">Paralvinella palmiformis</name>
    <dbReference type="NCBI Taxonomy" id="53620"/>
    <lineage>
        <taxon>Eukaryota</taxon>
        <taxon>Metazoa</taxon>
        <taxon>Spiralia</taxon>
        <taxon>Lophotrochozoa</taxon>
        <taxon>Annelida</taxon>
        <taxon>Polychaeta</taxon>
        <taxon>Sedentaria</taxon>
        <taxon>Canalipalpata</taxon>
        <taxon>Terebellida</taxon>
        <taxon>Terebelliformia</taxon>
        <taxon>Alvinellidae</taxon>
        <taxon>Paralvinella</taxon>
    </lineage>
</organism>
<evidence type="ECO:0000313" key="2">
    <source>
        <dbReference type="EMBL" id="KAK2143600.1"/>
    </source>
</evidence>
<gene>
    <name evidence="2" type="ORF">LSH36_827g00034</name>
</gene>
<sequence>MLLGVTLDQVSQETKKQIRPVFPSKTSSEKLPLSNKQRHHLQDVQKTLNISLDFSSEDEEEIKALKDQIPEQLTTADSVPGNHH</sequence>
<dbReference type="Proteomes" id="UP001208570">
    <property type="component" value="Unassembled WGS sequence"/>
</dbReference>
<protein>
    <submittedName>
        <fullName evidence="2">Uncharacterized protein</fullName>
    </submittedName>
</protein>
<feature type="region of interest" description="Disordered" evidence="1">
    <location>
        <begin position="13"/>
        <end position="39"/>
    </location>
</feature>
<reference evidence="2" key="1">
    <citation type="journal article" date="2023" name="Mol. Biol. Evol.">
        <title>Third-Generation Sequencing Reveals the Adaptive Role of the Epigenome in Three Deep-Sea Polychaetes.</title>
        <authorList>
            <person name="Perez M."/>
            <person name="Aroh O."/>
            <person name="Sun Y."/>
            <person name="Lan Y."/>
            <person name="Juniper S.K."/>
            <person name="Young C.R."/>
            <person name="Angers B."/>
            <person name="Qian P.Y."/>
        </authorList>
    </citation>
    <scope>NUCLEOTIDE SEQUENCE</scope>
    <source>
        <strain evidence="2">P08H-3</strain>
    </source>
</reference>
<dbReference type="EMBL" id="JAODUP010000827">
    <property type="protein sequence ID" value="KAK2143600.1"/>
    <property type="molecule type" value="Genomic_DNA"/>
</dbReference>
<dbReference type="AlphaFoldDB" id="A0AAD9J0X1"/>
<keyword evidence="3" id="KW-1185">Reference proteome</keyword>